<dbReference type="InterPro" id="IPR000859">
    <property type="entry name" value="CUB_dom"/>
</dbReference>
<dbReference type="CTD" id="41513"/>
<dbReference type="GO" id="GO:0005886">
    <property type="term" value="C:plasma membrane"/>
    <property type="evidence" value="ECO:0007669"/>
    <property type="project" value="TreeGrafter"/>
</dbReference>
<protein>
    <submittedName>
        <fullName evidence="5">Suppressor of lurcher protein 1</fullName>
    </submittedName>
</protein>
<dbReference type="InterPro" id="IPR053207">
    <property type="entry name" value="Non-NMDA_GluR_Accessory"/>
</dbReference>
<dbReference type="Pfam" id="PF00431">
    <property type="entry name" value="CUB"/>
    <property type="match status" value="3"/>
</dbReference>
<dbReference type="Gene3D" id="2.60.120.290">
    <property type="entry name" value="Spermadhesin, CUB domain"/>
    <property type="match status" value="3"/>
</dbReference>
<evidence type="ECO:0000313" key="4">
    <source>
        <dbReference type="Proteomes" id="UP000079169"/>
    </source>
</evidence>
<evidence type="ECO:0000256" key="2">
    <source>
        <dbReference type="PROSITE-ProRule" id="PRU00059"/>
    </source>
</evidence>
<organism evidence="4 5">
    <name type="scientific">Diaphorina citri</name>
    <name type="common">Asian citrus psyllid</name>
    <dbReference type="NCBI Taxonomy" id="121845"/>
    <lineage>
        <taxon>Eukaryota</taxon>
        <taxon>Metazoa</taxon>
        <taxon>Ecdysozoa</taxon>
        <taxon>Arthropoda</taxon>
        <taxon>Hexapoda</taxon>
        <taxon>Insecta</taxon>
        <taxon>Pterygota</taxon>
        <taxon>Neoptera</taxon>
        <taxon>Paraneoptera</taxon>
        <taxon>Hemiptera</taxon>
        <taxon>Sternorrhyncha</taxon>
        <taxon>Psylloidea</taxon>
        <taxon>Psyllidae</taxon>
        <taxon>Diaphorininae</taxon>
        <taxon>Diaphorina</taxon>
    </lineage>
</organism>
<dbReference type="PaxDb" id="121845-A0A3Q0J253"/>
<keyword evidence="1" id="KW-1015">Disulfide bond</keyword>
<feature type="domain" description="CUB" evidence="3">
    <location>
        <begin position="21"/>
        <end position="69"/>
    </location>
</feature>
<dbReference type="PROSITE" id="PS01180">
    <property type="entry name" value="CUB"/>
    <property type="match status" value="3"/>
</dbReference>
<gene>
    <name evidence="5" type="primary">LOC103511133</name>
</gene>
<keyword evidence="4" id="KW-1185">Reference proteome</keyword>
<sequence>MWKVEGEMFHTDGHKLSGTTCDYQFVSTNHTRPQGRFFSPRYPSNYPADIKCAYTFRARAQERIRVVLEDFKLEKGDVRHDAILSDHALKSSTKKIHHHSIGSPTFSSATVASTTMLEPTVTEPTDSSEEDEDYLEMDLSNETTTARPTTTQRSRYIGIQVCPPRATNCDAVFKSDIMKNGSLSSPEYPGTYSPRTTCRYEFQGRGKERVQIVFTDFSLYHPGDESRECEGADVLSAFVMIDGKEEKIDSFCGNKLPRPLMSNGPRLVLEFKGIYSSRFSRGFQAVYTFTENFGINTGHQLSELPCAFMFNSTGGHRNGTFTSPNFPGLYPRDTECHYFFYGRNDERIKLVFESFDVEGVPPCEARTASDYIEFSNYMARDRKFPRYCGYISPFEVTSDQKFFRLTFRSNDRLDGTGFNASYYFIEETNTMSSSMKPTLSSTSSSNCVSVSILLSISLLCLVILLPHADL</sequence>
<proteinExistence type="predicted"/>
<evidence type="ECO:0000259" key="3">
    <source>
        <dbReference type="PROSITE" id="PS01180"/>
    </source>
</evidence>
<dbReference type="KEGG" id="dci:103511133"/>
<accession>A0A3Q0J253</accession>
<dbReference type="PANTHER" id="PTHR47537:SF2">
    <property type="entry name" value="CUBILIN"/>
    <property type="match status" value="1"/>
</dbReference>
<evidence type="ECO:0000313" key="5">
    <source>
        <dbReference type="RefSeq" id="XP_026680795.1"/>
    </source>
</evidence>
<dbReference type="FunFam" id="2.60.120.290:FF:000058">
    <property type="entry name" value="CUB domaincontaining protein"/>
    <property type="match status" value="1"/>
</dbReference>
<feature type="domain" description="CUB" evidence="3">
    <location>
        <begin position="306"/>
        <end position="425"/>
    </location>
</feature>
<feature type="domain" description="CUB" evidence="3">
    <location>
        <begin position="169"/>
        <end position="290"/>
    </location>
</feature>
<dbReference type="STRING" id="121845.A0A3Q0J253"/>
<dbReference type="InterPro" id="IPR035914">
    <property type="entry name" value="Sperma_CUB_dom_sf"/>
</dbReference>
<dbReference type="Proteomes" id="UP000079169">
    <property type="component" value="Unplaced"/>
</dbReference>
<dbReference type="GeneID" id="103511133"/>
<reference evidence="5" key="1">
    <citation type="submission" date="2025-08" db="UniProtKB">
        <authorList>
            <consortium name="RefSeq"/>
        </authorList>
    </citation>
    <scope>IDENTIFICATION</scope>
</reference>
<comment type="caution">
    <text evidence="2">Lacks conserved residue(s) required for the propagation of feature annotation.</text>
</comment>
<name>A0A3Q0J253_DIACI</name>
<dbReference type="RefSeq" id="XP_026680795.1">
    <property type="nucleotide sequence ID" value="XM_026824994.1"/>
</dbReference>
<dbReference type="CDD" id="cd00041">
    <property type="entry name" value="CUB"/>
    <property type="match status" value="3"/>
</dbReference>
<dbReference type="PANTHER" id="PTHR47537">
    <property type="entry name" value="CUBILIN"/>
    <property type="match status" value="1"/>
</dbReference>
<dbReference type="SMART" id="SM00042">
    <property type="entry name" value="CUB"/>
    <property type="match status" value="3"/>
</dbReference>
<evidence type="ECO:0000256" key="1">
    <source>
        <dbReference type="ARBA" id="ARBA00023157"/>
    </source>
</evidence>
<dbReference type="AlphaFoldDB" id="A0A3Q0J253"/>
<dbReference type="SUPFAM" id="SSF49854">
    <property type="entry name" value="Spermadhesin, CUB domain"/>
    <property type="match status" value="3"/>
</dbReference>